<protein>
    <submittedName>
        <fullName evidence="1">Uncharacterized protein</fullName>
    </submittedName>
</protein>
<organism evidence="1 2">
    <name type="scientific">Pseudomonas fluorescens</name>
    <dbReference type="NCBI Taxonomy" id="294"/>
    <lineage>
        <taxon>Bacteria</taxon>
        <taxon>Pseudomonadati</taxon>
        <taxon>Pseudomonadota</taxon>
        <taxon>Gammaproteobacteria</taxon>
        <taxon>Pseudomonadales</taxon>
        <taxon>Pseudomonadaceae</taxon>
        <taxon>Pseudomonas</taxon>
    </lineage>
</organism>
<dbReference type="Proteomes" id="UP000327111">
    <property type="component" value="Unassembled WGS sequence"/>
</dbReference>
<reference evidence="1 2" key="1">
    <citation type="submission" date="2019-09" db="EMBL/GenBank/DDBJ databases">
        <authorList>
            <person name="Chandra G."/>
            <person name="Truman W A."/>
        </authorList>
    </citation>
    <scope>NUCLEOTIDE SEQUENCE [LARGE SCALE GENOMIC DNA]</scope>
    <source>
        <strain evidence="1">PS854</strain>
    </source>
</reference>
<gene>
    <name evidence="1" type="ORF">PS854_04501</name>
</gene>
<evidence type="ECO:0000313" key="1">
    <source>
        <dbReference type="EMBL" id="VVP34715.1"/>
    </source>
</evidence>
<name>A0A5E7NC42_PSEFL</name>
<sequence>MNTVNAANFNGQKPTIDPYLKAQQVANEHEVLDSQR</sequence>
<evidence type="ECO:0000313" key="2">
    <source>
        <dbReference type="Proteomes" id="UP000327111"/>
    </source>
</evidence>
<dbReference type="EMBL" id="CABVIF010000010">
    <property type="protein sequence ID" value="VVP34715.1"/>
    <property type="molecule type" value="Genomic_DNA"/>
</dbReference>
<dbReference type="AlphaFoldDB" id="A0A5E7NC42"/>
<proteinExistence type="predicted"/>
<accession>A0A5E7NC42</accession>